<dbReference type="GO" id="GO:0003677">
    <property type="term" value="F:DNA binding"/>
    <property type="evidence" value="ECO:0007669"/>
    <property type="project" value="UniProtKB-KW"/>
</dbReference>
<dbReference type="Pfam" id="PF00392">
    <property type="entry name" value="GntR"/>
    <property type="match status" value="1"/>
</dbReference>
<dbReference type="SMART" id="SM00345">
    <property type="entry name" value="HTH_GNTR"/>
    <property type="match status" value="1"/>
</dbReference>
<dbReference type="CDD" id="cd07377">
    <property type="entry name" value="WHTH_GntR"/>
    <property type="match status" value="1"/>
</dbReference>
<evidence type="ECO:0000256" key="1">
    <source>
        <dbReference type="ARBA" id="ARBA00023015"/>
    </source>
</evidence>
<dbReference type="Proteomes" id="UP000005632">
    <property type="component" value="Chromosome"/>
</dbReference>
<dbReference type="Gene3D" id="1.10.10.10">
    <property type="entry name" value="Winged helix-like DNA-binding domain superfamily/Winged helix DNA-binding domain"/>
    <property type="match status" value="1"/>
</dbReference>
<proteinExistence type="predicted"/>
<dbReference type="SUPFAM" id="SSF46785">
    <property type="entry name" value="Winged helix' DNA-binding domain"/>
    <property type="match status" value="1"/>
</dbReference>
<dbReference type="PRINTS" id="PR00035">
    <property type="entry name" value="HTHGNTR"/>
</dbReference>
<keyword evidence="7" id="KW-1185">Reference proteome</keyword>
<evidence type="ECO:0000256" key="2">
    <source>
        <dbReference type="ARBA" id="ARBA00023125"/>
    </source>
</evidence>
<accession>G8QXL4</accession>
<dbReference type="PANTHER" id="PTHR44846:SF17">
    <property type="entry name" value="GNTR-FAMILY TRANSCRIPTIONAL REGULATOR"/>
    <property type="match status" value="1"/>
</dbReference>
<dbReference type="InterPro" id="IPR050679">
    <property type="entry name" value="Bact_HTH_transcr_reg"/>
</dbReference>
<dbReference type="InterPro" id="IPR011663">
    <property type="entry name" value="UTRA"/>
</dbReference>
<reference evidence="6 7" key="1">
    <citation type="submission" date="2011-11" db="EMBL/GenBank/DDBJ databases">
        <title>Complete sequence of Spirochaeta sp. grapes.</title>
        <authorList>
            <consortium name="US DOE Joint Genome Institute"/>
            <person name="Lucas S."/>
            <person name="Han J."/>
            <person name="Lapidus A."/>
            <person name="Cheng J.-F."/>
            <person name="Goodwin L."/>
            <person name="Pitluck S."/>
            <person name="Peters L."/>
            <person name="Ovchinnikova G."/>
            <person name="Munk A.C."/>
            <person name="Detter J.C."/>
            <person name="Han C."/>
            <person name="Tapia R."/>
            <person name="Land M."/>
            <person name="Hauser L."/>
            <person name="Kyrpides N."/>
            <person name="Ivanova N."/>
            <person name="Pagani I."/>
            <person name="Ritalahtilisa K."/>
            <person name="Loeffler F."/>
            <person name="Woyke T."/>
        </authorList>
    </citation>
    <scope>NUCLEOTIDE SEQUENCE [LARGE SCALE GENOMIC DNA]</scope>
    <source>
        <strain evidence="7">ATCC BAA-1885 / DSM 22778 / Grapes</strain>
    </source>
</reference>
<evidence type="ECO:0000313" key="6">
    <source>
        <dbReference type="EMBL" id="AEV29577.1"/>
    </source>
</evidence>
<dbReference type="SMART" id="SM00866">
    <property type="entry name" value="UTRA"/>
    <property type="match status" value="1"/>
</dbReference>
<dbReference type="InterPro" id="IPR000524">
    <property type="entry name" value="Tscrpt_reg_HTH_GntR"/>
</dbReference>
<dbReference type="GO" id="GO:0003700">
    <property type="term" value="F:DNA-binding transcription factor activity"/>
    <property type="evidence" value="ECO:0007669"/>
    <property type="project" value="InterPro"/>
</dbReference>
<dbReference type="SUPFAM" id="SSF64288">
    <property type="entry name" value="Chorismate lyase-like"/>
    <property type="match status" value="1"/>
</dbReference>
<protein>
    <submittedName>
        <fullName evidence="6">Transcriptional regulator</fullName>
    </submittedName>
</protein>
<dbReference type="InterPro" id="IPR028978">
    <property type="entry name" value="Chorismate_lyase_/UTRA_dom_sf"/>
</dbReference>
<dbReference type="InterPro" id="IPR036390">
    <property type="entry name" value="WH_DNA-bd_sf"/>
</dbReference>
<evidence type="ECO:0000256" key="3">
    <source>
        <dbReference type="ARBA" id="ARBA00023163"/>
    </source>
</evidence>
<keyword evidence="3" id="KW-0804">Transcription</keyword>
<evidence type="ECO:0000259" key="5">
    <source>
        <dbReference type="PROSITE" id="PS50949"/>
    </source>
</evidence>
<dbReference type="PANTHER" id="PTHR44846">
    <property type="entry name" value="MANNOSYL-D-GLYCERATE TRANSPORT/METABOLISM SYSTEM REPRESSOR MNGR-RELATED"/>
    <property type="match status" value="1"/>
</dbReference>
<dbReference type="HOGENOM" id="CLU_063236_4_0_12"/>
<feature type="region of interest" description="Disordered" evidence="4">
    <location>
        <begin position="1"/>
        <end position="22"/>
    </location>
</feature>
<dbReference type="KEGG" id="sgp:SpiGrapes_1781"/>
<dbReference type="STRING" id="158190.SpiGrapes_1781"/>
<keyword evidence="1" id="KW-0805">Transcription regulation</keyword>
<dbReference type="Gene3D" id="3.40.1410.10">
    <property type="entry name" value="Chorismate lyase-like"/>
    <property type="match status" value="1"/>
</dbReference>
<organism evidence="6 7">
    <name type="scientific">Sphaerochaeta pleomorpha (strain ATCC BAA-1885 / DSM 22778 / Grapes)</name>
    <dbReference type="NCBI Taxonomy" id="158190"/>
    <lineage>
        <taxon>Bacteria</taxon>
        <taxon>Pseudomonadati</taxon>
        <taxon>Spirochaetota</taxon>
        <taxon>Spirochaetia</taxon>
        <taxon>Spirochaetales</taxon>
        <taxon>Sphaerochaetaceae</taxon>
        <taxon>Sphaerochaeta</taxon>
    </lineage>
</organism>
<dbReference type="AlphaFoldDB" id="G8QXL4"/>
<feature type="domain" description="HTH gntR-type" evidence="5">
    <location>
        <begin position="24"/>
        <end position="92"/>
    </location>
</feature>
<dbReference type="PROSITE" id="PS50949">
    <property type="entry name" value="HTH_GNTR"/>
    <property type="match status" value="1"/>
</dbReference>
<dbReference type="eggNOG" id="COG2188">
    <property type="taxonomic scope" value="Bacteria"/>
</dbReference>
<dbReference type="InterPro" id="IPR036388">
    <property type="entry name" value="WH-like_DNA-bd_sf"/>
</dbReference>
<evidence type="ECO:0000313" key="7">
    <source>
        <dbReference type="Proteomes" id="UP000005632"/>
    </source>
</evidence>
<sequence length="276" mass="31068">MEHESQTVKQHNNTPSTIRPVISSSVTVTTRRNLLEFIDTEYQAGRFKLPSEMALAEALHVSRISLREVIKELAQEGVIYSLHGKGTYINCNYKSLKVKLTPAVEFEQAINACGYTASVEVLSVTLHTPDPLTAQELDLKKGDQIYIVHKVFFADGMPVIFCEDIFPLSLLQGHSLTKEEIKASTFDVLLAQGGVQVASDIADLLACTTEDLRNFKPYSIKEKPLALLQLHSVYYTLRQVPILKVNAYFDTRYIRLSMLRRQDVYSSGLNNENQVN</sequence>
<dbReference type="RefSeq" id="WP_014270420.1">
    <property type="nucleotide sequence ID" value="NC_016633.1"/>
</dbReference>
<dbReference type="GO" id="GO:0045892">
    <property type="term" value="P:negative regulation of DNA-templated transcription"/>
    <property type="evidence" value="ECO:0007669"/>
    <property type="project" value="TreeGrafter"/>
</dbReference>
<gene>
    <name evidence="6" type="ordered locus">SpiGrapes_1781</name>
</gene>
<dbReference type="EMBL" id="CP003155">
    <property type="protein sequence ID" value="AEV29577.1"/>
    <property type="molecule type" value="Genomic_DNA"/>
</dbReference>
<evidence type="ECO:0000256" key="4">
    <source>
        <dbReference type="SAM" id="MobiDB-lite"/>
    </source>
</evidence>
<feature type="compositionally biased region" description="Polar residues" evidence="4">
    <location>
        <begin position="7"/>
        <end position="22"/>
    </location>
</feature>
<dbReference type="Pfam" id="PF07702">
    <property type="entry name" value="UTRA"/>
    <property type="match status" value="1"/>
</dbReference>
<name>G8QXL4_SPHPG</name>
<keyword evidence="2" id="KW-0238">DNA-binding</keyword>